<evidence type="ECO:0000256" key="1">
    <source>
        <dbReference type="SAM" id="MobiDB-lite"/>
    </source>
</evidence>
<feature type="compositionally biased region" description="Basic residues" evidence="1">
    <location>
        <begin position="275"/>
        <end position="315"/>
    </location>
</feature>
<name>A0ABQ8Z3N7_9EUKA</name>
<organism evidence="2 3">
    <name type="scientific">Anaeramoeba flamelloides</name>
    <dbReference type="NCBI Taxonomy" id="1746091"/>
    <lineage>
        <taxon>Eukaryota</taxon>
        <taxon>Metamonada</taxon>
        <taxon>Anaeramoebidae</taxon>
        <taxon>Anaeramoeba</taxon>
    </lineage>
</organism>
<dbReference type="SUPFAM" id="SSF48371">
    <property type="entry name" value="ARM repeat"/>
    <property type="match status" value="1"/>
</dbReference>
<dbReference type="EMBL" id="JAOAOG010000058">
    <property type="protein sequence ID" value="KAJ6251508.1"/>
    <property type="molecule type" value="Genomic_DNA"/>
</dbReference>
<gene>
    <name evidence="2" type="ORF">M0813_14950</name>
</gene>
<keyword evidence="3" id="KW-1185">Reference proteome</keyword>
<feature type="region of interest" description="Disordered" evidence="1">
    <location>
        <begin position="161"/>
        <end position="352"/>
    </location>
</feature>
<feature type="compositionally biased region" description="Acidic residues" evidence="1">
    <location>
        <begin position="184"/>
        <end position="198"/>
    </location>
</feature>
<sequence length="561" mass="66499">MAEQVEQFFQRIQTENGYNSQTLSEFKKLYEKNGKEARNALKHLLISITILLSQDTKLLKSKSISSLLTFFQEISREDWTQSHSLKILFSKTLQSQINDKEIHPQERAASLTLFTMFYRRRSIQLAKKLLQSDPCVEMRVKSQELLFDHIGVLEQMYLTESKKEEEKNQKRKRTERETPNLQEPDQEKEKDEDEDEENQKEKEKDQDQGKKNGKGKGKKRNKKDKKKKSKKKKTPKKKQTLEIETEDIEIPILVEEGGLILMEAREDDIEDQKKKKENSKKKKTKKKKSKNKNKKTKTKTKTKKNKSKKKKKKKETGKEQKDSNTKEDSEMEIEKQKSNEQDLENNSNEDDSDLSTVLFDNIRMERTQFLKKVLLSRKNLINYLTQNLNLDPSALVRREIIEKFQKYLKTRSKKKHYEKFFASACEEFAPTLLLKTRDKDKRIRICSFQILKRLLRKKKKIFYQLYSMKELCPVLIFAFSSKNKEIMHIAELILIKFLKPQKAQTNIPLGFHVCQILTQLDFVDNYEPFREILKKHVKKYFKASSSEVIDENDESLIPEEM</sequence>
<feature type="compositionally biased region" description="Basic and acidic residues" evidence="1">
    <location>
        <begin position="199"/>
        <end position="210"/>
    </location>
</feature>
<feature type="compositionally biased region" description="Acidic residues" evidence="1">
    <location>
        <begin position="341"/>
        <end position="352"/>
    </location>
</feature>
<feature type="compositionally biased region" description="Basic and acidic residues" evidence="1">
    <location>
        <begin position="161"/>
        <end position="178"/>
    </location>
</feature>
<protein>
    <submittedName>
        <fullName evidence="2">Kismet</fullName>
    </submittedName>
</protein>
<comment type="caution">
    <text evidence="2">The sequence shown here is derived from an EMBL/GenBank/DDBJ whole genome shotgun (WGS) entry which is preliminary data.</text>
</comment>
<proteinExistence type="predicted"/>
<evidence type="ECO:0000313" key="2">
    <source>
        <dbReference type="EMBL" id="KAJ6251508.1"/>
    </source>
</evidence>
<dbReference type="Proteomes" id="UP001150062">
    <property type="component" value="Unassembled WGS sequence"/>
</dbReference>
<reference evidence="2" key="1">
    <citation type="submission" date="2022-08" db="EMBL/GenBank/DDBJ databases">
        <title>Novel sulfate-reducing endosymbionts in the free-living metamonad Anaeramoeba.</title>
        <authorList>
            <person name="Jerlstrom-Hultqvist J."/>
            <person name="Cepicka I."/>
            <person name="Gallot-Lavallee L."/>
            <person name="Salas-Leiva D."/>
            <person name="Curtis B.A."/>
            <person name="Zahonova K."/>
            <person name="Pipaliya S."/>
            <person name="Dacks J."/>
            <person name="Roger A.J."/>
        </authorList>
    </citation>
    <scope>NUCLEOTIDE SEQUENCE</scope>
    <source>
        <strain evidence="2">Schooner1</strain>
    </source>
</reference>
<feature type="compositionally biased region" description="Basic and acidic residues" evidence="1">
    <location>
        <begin position="316"/>
        <end position="340"/>
    </location>
</feature>
<evidence type="ECO:0000313" key="3">
    <source>
        <dbReference type="Proteomes" id="UP001150062"/>
    </source>
</evidence>
<accession>A0ABQ8Z3N7</accession>
<feature type="compositionally biased region" description="Basic residues" evidence="1">
    <location>
        <begin position="211"/>
        <end position="238"/>
    </location>
</feature>
<dbReference type="InterPro" id="IPR016024">
    <property type="entry name" value="ARM-type_fold"/>
</dbReference>